<keyword evidence="4" id="KW-0863">Zinc-finger</keyword>
<accession>A0A8C2Y3T2</accession>
<dbReference type="PANTHER" id="PTHR14402">
    <property type="entry name" value="RECEPTOR TRANSPORTING PROTEIN"/>
    <property type="match status" value="1"/>
</dbReference>
<evidence type="ECO:0000256" key="3">
    <source>
        <dbReference type="ARBA" id="ARBA00022723"/>
    </source>
</evidence>
<feature type="region of interest" description="Disordered" evidence="8">
    <location>
        <begin position="239"/>
        <end position="268"/>
    </location>
</feature>
<evidence type="ECO:0000256" key="4">
    <source>
        <dbReference type="ARBA" id="ARBA00022771"/>
    </source>
</evidence>
<evidence type="ECO:0000256" key="1">
    <source>
        <dbReference type="ARBA" id="ARBA00004167"/>
    </source>
</evidence>
<dbReference type="InterPro" id="IPR026096">
    <property type="entry name" value="R-trans_p"/>
</dbReference>
<evidence type="ECO:0000256" key="7">
    <source>
        <dbReference type="ARBA" id="ARBA00023136"/>
    </source>
</evidence>
<keyword evidence="2 9" id="KW-0812">Transmembrane</keyword>
<dbReference type="GO" id="GO:0051205">
    <property type="term" value="P:protein insertion into membrane"/>
    <property type="evidence" value="ECO:0007669"/>
    <property type="project" value="TreeGrafter"/>
</dbReference>
<name>A0A8C2Y3T2_CAPHI</name>
<keyword evidence="7 9" id="KW-0472">Membrane</keyword>
<keyword evidence="6 9" id="KW-1133">Transmembrane helix</keyword>
<dbReference type="GO" id="GO:0016020">
    <property type="term" value="C:membrane"/>
    <property type="evidence" value="ECO:0007669"/>
    <property type="project" value="UniProtKB-SubCell"/>
</dbReference>
<feature type="domain" description="3CxxC-type" evidence="10">
    <location>
        <begin position="74"/>
        <end position="185"/>
    </location>
</feature>
<dbReference type="GO" id="GO:0006612">
    <property type="term" value="P:protein targeting to membrane"/>
    <property type="evidence" value="ECO:0007669"/>
    <property type="project" value="TreeGrafter"/>
</dbReference>
<evidence type="ECO:0000256" key="9">
    <source>
        <dbReference type="SAM" id="Phobius"/>
    </source>
</evidence>
<dbReference type="GO" id="GO:0008270">
    <property type="term" value="F:zinc ion binding"/>
    <property type="evidence" value="ECO:0007669"/>
    <property type="project" value="UniProtKB-KW"/>
</dbReference>
<dbReference type="SMART" id="SM01328">
    <property type="entry name" value="zf-3CxxC"/>
    <property type="match status" value="1"/>
</dbReference>
<evidence type="ECO:0000256" key="6">
    <source>
        <dbReference type="ARBA" id="ARBA00022989"/>
    </source>
</evidence>
<proteinExistence type="predicted"/>
<dbReference type="AlphaFoldDB" id="A0A8C2Y3T2"/>
<organism evidence="11">
    <name type="scientific">Capra hircus</name>
    <name type="common">Goat</name>
    <dbReference type="NCBI Taxonomy" id="9925"/>
    <lineage>
        <taxon>Eukaryota</taxon>
        <taxon>Metazoa</taxon>
        <taxon>Chordata</taxon>
        <taxon>Craniata</taxon>
        <taxon>Vertebrata</taxon>
        <taxon>Euteleostomi</taxon>
        <taxon>Mammalia</taxon>
        <taxon>Eutheria</taxon>
        <taxon>Laurasiatheria</taxon>
        <taxon>Artiodactyla</taxon>
        <taxon>Ruminantia</taxon>
        <taxon>Pecora</taxon>
        <taxon>Bovidae</taxon>
        <taxon>Caprinae</taxon>
        <taxon>Capra</taxon>
    </lineage>
</organism>
<sequence>MAEMDLDVKVWKRMFQELIREVKPWHTWQLTLDKSLLPNILKPGWAQYQQWTFAWARSIRAESQLTPYSLEAGSPRSRFQCSLCSRNWASAQVQVLFHMHWSEGESRGQVKMRVFAQRCQKCAQPSFEVPEFTEENISRILNNLVLQILKKCYREGIKFVKSPMIKDIALKGPHNSDNCEACLQGVCVQNDIGLAVQSPIALPFHTISSPTLGITAEMPPTSGSTRGEAVKKKKVLPRSWFPEPTPAESLPTSWSPRTNTSFQRERRDQDSSCDQSFYSHPAQHPRSTHMHCCCFILILIVIIIIIVTVIVVEVTI</sequence>
<dbReference type="Ensembl" id="ENSCHIT00010060416.1">
    <property type="protein sequence ID" value="ENSCHIP00010043525.1"/>
    <property type="gene ID" value="ENSCHIG00010031630.1"/>
</dbReference>
<dbReference type="GO" id="GO:0031849">
    <property type="term" value="F:olfactory receptor binding"/>
    <property type="evidence" value="ECO:0007669"/>
    <property type="project" value="TreeGrafter"/>
</dbReference>
<evidence type="ECO:0000259" key="10">
    <source>
        <dbReference type="SMART" id="SM01328"/>
    </source>
</evidence>
<evidence type="ECO:0000256" key="5">
    <source>
        <dbReference type="ARBA" id="ARBA00022833"/>
    </source>
</evidence>
<dbReference type="GO" id="GO:0001580">
    <property type="term" value="P:detection of chemical stimulus involved in sensory perception of bitter taste"/>
    <property type="evidence" value="ECO:0007669"/>
    <property type="project" value="TreeGrafter"/>
</dbReference>
<dbReference type="PANTHER" id="PTHR14402:SF9">
    <property type="entry name" value="RECEPTOR-TRANSPORTING PROTEIN 3"/>
    <property type="match status" value="1"/>
</dbReference>
<keyword evidence="5" id="KW-0862">Zinc</keyword>
<dbReference type="InterPro" id="IPR027377">
    <property type="entry name" value="ZAR1/RTP1-5-like_Znf-3CxxC"/>
</dbReference>
<evidence type="ECO:0000313" key="11">
    <source>
        <dbReference type="Ensembl" id="ENSCHIP00010043525.1"/>
    </source>
</evidence>
<reference evidence="11" key="2">
    <citation type="submission" date="2025-08" db="UniProtKB">
        <authorList>
            <consortium name="Ensembl"/>
        </authorList>
    </citation>
    <scope>IDENTIFICATION</scope>
</reference>
<evidence type="ECO:0000256" key="8">
    <source>
        <dbReference type="SAM" id="MobiDB-lite"/>
    </source>
</evidence>
<dbReference type="Pfam" id="PF13695">
    <property type="entry name" value="Zn_ribbon_3CxxC"/>
    <property type="match status" value="1"/>
</dbReference>
<protein>
    <recommendedName>
        <fullName evidence="10">3CxxC-type domain-containing protein</fullName>
    </recommendedName>
</protein>
<comment type="subcellular location">
    <subcellularLocation>
        <location evidence="1">Membrane</location>
        <topology evidence="1">Single-pass membrane protein</topology>
    </subcellularLocation>
</comment>
<feature type="compositionally biased region" description="Polar residues" evidence="8">
    <location>
        <begin position="250"/>
        <end position="262"/>
    </location>
</feature>
<keyword evidence="3" id="KW-0479">Metal-binding</keyword>
<dbReference type="GO" id="GO:0005737">
    <property type="term" value="C:cytoplasm"/>
    <property type="evidence" value="ECO:0007669"/>
    <property type="project" value="TreeGrafter"/>
</dbReference>
<evidence type="ECO:0000256" key="2">
    <source>
        <dbReference type="ARBA" id="ARBA00022692"/>
    </source>
</evidence>
<reference evidence="11" key="1">
    <citation type="submission" date="2019-03" db="EMBL/GenBank/DDBJ databases">
        <title>Genome sequencing and reference-guided assembly of Black Bengal Goat (Capra hircus).</title>
        <authorList>
            <person name="Siddiki A.Z."/>
            <person name="Baten A."/>
            <person name="Billah M."/>
            <person name="Alam M.A.U."/>
            <person name="Shawrob K.S.M."/>
            <person name="Saha S."/>
            <person name="Chowdhury M."/>
            <person name="Rahman A.H."/>
            <person name="Stear M."/>
            <person name="Miah G."/>
            <person name="Das G.B."/>
            <person name="Hossain M.M."/>
            <person name="Kumkum M."/>
            <person name="Islam M.S."/>
            <person name="Mollah A.M."/>
            <person name="Ahsan A."/>
            <person name="Tusar F."/>
            <person name="Khan M.K.I."/>
        </authorList>
    </citation>
    <scope>NUCLEOTIDE SEQUENCE [LARGE SCALE GENOMIC DNA]</scope>
</reference>
<feature type="transmembrane region" description="Helical" evidence="9">
    <location>
        <begin position="295"/>
        <end position="314"/>
    </location>
</feature>